<dbReference type="Proteomes" id="UP000013378">
    <property type="component" value="Unassembled WGS sequence"/>
</dbReference>
<name>R1CHJ3_9FIRM</name>
<feature type="transmembrane region" description="Helical" evidence="7">
    <location>
        <begin position="145"/>
        <end position="170"/>
    </location>
</feature>
<organism evidence="8 9">
    <name type="scientific">Caldisalinibacter kiritimatiensis</name>
    <dbReference type="NCBI Taxonomy" id="1304284"/>
    <lineage>
        <taxon>Bacteria</taxon>
        <taxon>Bacillati</taxon>
        <taxon>Bacillota</taxon>
        <taxon>Tissierellia</taxon>
        <taxon>Tissierellales</taxon>
        <taxon>Thermohalobacteraceae</taxon>
        <taxon>Caldisalinibacter</taxon>
    </lineage>
</organism>
<gene>
    <name evidence="8" type="ORF">L21TH_0154</name>
</gene>
<dbReference type="InterPro" id="IPR003370">
    <property type="entry name" value="Chromate_transpt"/>
</dbReference>
<dbReference type="STRING" id="1304284.L21TH_0154"/>
<dbReference type="GO" id="GO:0005886">
    <property type="term" value="C:plasma membrane"/>
    <property type="evidence" value="ECO:0007669"/>
    <property type="project" value="UniProtKB-SubCell"/>
</dbReference>
<evidence type="ECO:0000313" key="9">
    <source>
        <dbReference type="Proteomes" id="UP000013378"/>
    </source>
</evidence>
<dbReference type="GO" id="GO:0015109">
    <property type="term" value="F:chromate transmembrane transporter activity"/>
    <property type="evidence" value="ECO:0007669"/>
    <property type="project" value="InterPro"/>
</dbReference>
<evidence type="ECO:0000256" key="3">
    <source>
        <dbReference type="ARBA" id="ARBA00022475"/>
    </source>
</evidence>
<evidence type="ECO:0000256" key="1">
    <source>
        <dbReference type="ARBA" id="ARBA00004651"/>
    </source>
</evidence>
<dbReference type="EMBL" id="ARZA01000021">
    <property type="protein sequence ID" value="EOD01765.1"/>
    <property type="molecule type" value="Genomic_DNA"/>
</dbReference>
<evidence type="ECO:0000256" key="6">
    <source>
        <dbReference type="ARBA" id="ARBA00023136"/>
    </source>
</evidence>
<dbReference type="eggNOG" id="COG2059">
    <property type="taxonomic scope" value="Bacteria"/>
</dbReference>
<feature type="transmembrane region" description="Helical" evidence="7">
    <location>
        <begin position="6"/>
        <end position="27"/>
    </location>
</feature>
<keyword evidence="9" id="KW-1185">Reference proteome</keyword>
<accession>R1CHJ3</accession>
<evidence type="ECO:0000256" key="5">
    <source>
        <dbReference type="ARBA" id="ARBA00022989"/>
    </source>
</evidence>
<comment type="subcellular location">
    <subcellularLocation>
        <location evidence="1">Cell membrane</location>
        <topology evidence="1">Multi-pass membrane protein</topology>
    </subcellularLocation>
</comment>
<dbReference type="RefSeq" id="WP_006306274.1">
    <property type="nucleotide sequence ID" value="NZ_ARZA01000021.1"/>
</dbReference>
<reference evidence="8 9" key="1">
    <citation type="journal article" date="2015" name="Geomicrobiol. J.">
        <title>Caldisalinibacter kiritimatiensis gen. nov., sp. nov., a moderately thermohalophilic thiosulfate-reducing bacterium from a hypersaline microbial mat.</title>
        <authorList>
            <person name="Ben Hania W."/>
            <person name="Joseph M."/>
            <person name="Fiebig A."/>
            <person name="Bunk B."/>
            <person name="Klenk H.-P."/>
            <person name="Fardeau M.-L."/>
            <person name="Spring S."/>
        </authorList>
    </citation>
    <scope>NUCLEOTIDE SEQUENCE [LARGE SCALE GENOMIC DNA]</scope>
    <source>
        <strain evidence="8 9">L21-TH-D2</strain>
    </source>
</reference>
<dbReference type="PATRIC" id="fig|1304284.3.peg.152"/>
<evidence type="ECO:0000256" key="2">
    <source>
        <dbReference type="ARBA" id="ARBA00005262"/>
    </source>
</evidence>
<dbReference type="Pfam" id="PF02417">
    <property type="entry name" value="Chromate_transp"/>
    <property type="match status" value="1"/>
</dbReference>
<keyword evidence="3" id="KW-1003">Cell membrane</keyword>
<proteinExistence type="inferred from homology"/>
<protein>
    <submittedName>
        <fullName evidence="8">Chromate transport protein ChrA</fullName>
    </submittedName>
</protein>
<dbReference type="PANTHER" id="PTHR43663:SF1">
    <property type="entry name" value="CHROMATE TRANSPORTER"/>
    <property type="match status" value="1"/>
</dbReference>
<keyword evidence="5 7" id="KW-1133">Transmembrane helix</keyword>
<dbReference type="InterPro" id="IPR052518">
    <property type="entry name" value="CHR_Transporter"/>
</dbReference>
<feature type="transmembrane region" description="Helical" evidence="7">
    <location>
        <begin position="116"/>
        <end position="133"/>
    </location>
</feature>
<feature type="transmembrane region" description="Helical" evidence="7">
    <location>
        <begin position="69"/>
        <end position="96"/>
    </location>
</feature>
<dbReference type="PANTHER" id="PTHR43663">
    <property type="entry name" value="CHROMATE TRANSPORT PROTEIN-RELATED"/>
    <property type="match status" value="1"/>
</dbReference>
<comment type="caution">
    <text evidence="8">The sequence shown here is derived from an EMBL/GenBank/DDBJ whole genome shotgun (WGS) entry which is preliminary data.</text>
</comment>
<dbReference type="AlphaFoldDB" id="R1CHJ3"/>
<evidence type="ECO:0000256" key="4">
    <source>
        <dbReference type="ARBA" id="ARBA00022692"/>
    </source>
</evidence>
<sequence length="171" mass="18486">MLLKLFVSFLKIGLFSFGGGYAMLPLIRQEVIDIHGWITSSDFIDILAISQITPGPIAINSATFLGYKIAGVLGSIVATLAVIIPSTIIILTIAHFFNKYKDSKYVEWAFKGIRPVVLGLIASAAVLVAKDAFIDVKSVLIAGMIFYILVFRKTHPILAIVLAGVLGVAMY</sequence>
<evidence type="ECO:0000256" key="7">
    <source>
        <dbReference type="SAM" id="Phobius"/>
    </source>
</evidence>
<evidence type="ECO:0000313" key="8">
    <source>
        <dbReference type="EMBL" id="EOD01765.1"/>
    </source>
</evidence>
<keyword evidence="6 7" id="KW-0472">Membrane</keyword>
<comment type="similarity">
    <text evidence="2">Belongs to the chromate ion transporter (CHR) (TC 2.A.51) family.</text>
</comment>
<keyword evidence="4 7" id="KW-0812">Transmembrane</keyword>